<comment type="similarity">
    <text evidence="1">Belongs to the SCO1/2 family.</text>
</comment>
<keyword evidence="4" id="KW-1015">Disulfide bond</keyword>
<name>A0A238U4G2_9FLAO</name>
<keyword evidence="3" id="KW-0479">Metal-binding</keyword>
<keyword evidence="5" id="KW-0812">Transmembrane</keyword>
<dbReference type="CDD" id="cd02968">
    <property type="entry name" value="SCO"/>
    <property type="match status" value="1"/>
</dbReference>
<feature type="binding site" evidence="3">
    <location>
        <position position="184"/>
    </location>
    <ligand>
        <name>Cu cation</name>
        <dbReference type="ChEBI" id="CHEBI:23378"/>
    </ligand>
</feature>
<dbReference type="KEGG" id="tje:TJEJU_0291"/>
<dbReference type="EMBL" id="LT899436">
    <property type="protein sequence ID" value="SNR14091.1"/>
    <property type="molecule type" value="Genomic_DNA"/>
</dbReference>
<reference evidence="7 8" key="1">
    <citation type="submission" date="2017-07" db="EMBL/GenBank/DDBJ databases">
        <authorList>
            <person name="Sun Z.S."/>
            <person name="Albrecht U."/>
            <person name="Echele G."/>
            <person name="Lee C.C."/>
        </authorList>
    </citation>
    <scope>NUCLEOTIDE SEQUENCE [LARGE SCALE GENOMIC DNA]</scope>
    <source>
        <strain evidence="8">type strain: KCTC 22618</strain>
    </source>
</reference>
<gene>
    <name evidence="7" type="ORF">TJEJU_0291</name>
</gene>
<dbReference type="PROSITE" id="PS51352">
    <property type="entry name" value="THIOREDOXIN_2"/>
    <property type="match status" value="1"/>
</dbReference>
<sequence>MNIAFFKKSKYTFIFLIFFSIVALPCYYFLVKVEKRLPIYNPADVNPKLVDKSIRMFTKNHTISDFHLINQNGKKITQEDYKNKIYVADFFFATCKGICIPMATNMVKLQEHFENDDDIRFLSHTVMPEKDSVPALKAYSRRMGVIDGKWNVVTGDKKHIYELARKSYFAVLDEGDGGESDFIHTENFILIDKERRIRGIYDGTKFENMKQIIDDILLLKEEYE</sequence>
<feature type="binding site" evidence="3">
    <location>
        <position position="99"/>
    </location>
    <ligand>
        <name>Cu cation</name>
        <dbReference type="ChEBI" id="CHEBI:23378"/>
    </ligand>
</feature>
<proteinExistence type="inferred from homology"/>
<dbReference type="Gene3D" id="3.40.30.10">
    <property type="entry name" value="Glutaredoxin"/>
    <property type="match status" value="1"/>
</dbReference>
<dbReference type="PANTHER" id="PTHR12151">
    <property type="entry name" value="ELECTRON TRANSPORT PROTIN SCO1/SENC FAMILY MEMBER"/>
    <property type="match status" value="1"/>
</dbReference>
<dbReference type="Pfam" id="PF02630">
    <property type="entry name" value="SCO1-SenC"/>
    <property type="match status" value="1"/>
</dbReference>
<feature type="disulfide bond" description="Redox-active" evidence="4">
    <location>
        <begin position="95"/>
        <end position="99"/>
    </location>
</feature>
<keyword evidence="8" id="KW-1185">Reference proteome</keyword>
<evidence type="ECO:0000256" key="4">
    <source>
        <dbReference type="PIRSR" id="PIRSR603782-2"/>
    </source>
</evidence>
<dbReference type="AlphaFoldDB" id="A0A238U4G2"/>
<dbReference type="PANTHER" id="PTHR12151:SF25">
    <property type="entry name" value="LINALOOL DEHYDRATASE_ISOMERASE DOMAIN-CONTAINING PROTEIN"/>
    <property type="match status" value="1"/>
</dbReference>
<dbReference type="SUPFAM" id="SSF52833">
    <property type="entry name" value="Thioredoxin-like"/>
    <property type="match status" value="1"/>
</dbReference>
<keyword evidence="2 3" id="KW-0186">Copper</keyword>
<dbReference type="InterPro" id="IPR036249">
    <property type="entry name" value="Thioredoxin-like_sf"/>
</dbReference>
<evidence type="ECO:0000256" key="5">
    <source>
        <dbReference type="SAM" id="Phobius"/>
    </source>
</evidence>
<evidence type="ECO:0000259" key="6">
    <source>
        <dbReference type="PROSITE" id="PS51352"/>
    </source>
</evidence>
<keyword evidence="5" id="KW-0472">Membrane</keyword>
<feature type="transmembrane region" description="Helical" evidence="5">
    <location>
        <begin position="12"/>
        <end position="30"/>
    </location>
</feature>
<dbReference type="InterPro" id="IPR003782">
    <property type="entry name" value="SCO1/SenC"/>
</dbReference>
<evidence type="ECO:0000313" key="7">
    <source>
        <dbReference type="EMBL" id="SNR14091.1"/>
    </source>
</evidence>
<organism evidence="7 8">
    <name type="scientific">Tenacibaculum jejuense</name>
    <dbReference type="NCBI Taxonomy" id="584609"/>
    <lineage>
        <taxon>Bacteria</taxon>
        <taxon>Pseudomonadati</taxon>
        <taxon>Bacteroidota</taxon>
        <taxon>Flavobacteriia</taxon>
        <taxon>Flavobacteriales</taxon>
        <taxon>Flavobacteriaceae</taxon>
        <taxon>Tenacibaculum</taxon>
    </lineage>
</organism>
<feature type="binding site" evidence="3">
    <location>
        <position position="95"/>
    </location>
    <ligand>
        <name>Cu cation</name>
        <dbReference type="ChEBI" id="CHEBI:23378"/>
    </ligand>
</feature>
<accession>A0A238U4G2</accession>
<evidence type="ECO:0000256" key="3">
    <source>
        <dbReference type="PIRSR" id="PIRSR603782-1"/>
    </source>
</evidence>
<dbReference type="OrthoDB" id="9811998at2"/>
<dbReference type="InterPro" id="IPR013766">
    <property type="entry name" value="Thioredoxin_domain"/>
</dbReference>
<evidence type="ECO:0000256" key="2">
    <source>
        <dbReference type="ARBA" id="ARBA00023008"/>
    </source>
</evidence>
<evidence type="ECO:0000256" key="1">
    <source>
        <dbReference type="ARBA" id="ARBA00010996"/>
    </source>
</evidence>
<dbReference type="Proteomes" id="UP000215214">
    <property type="component" value="Chromosome TJEJU"/>
</dbReference>
<dbReference type="GO" id="GO:0046872">
    <property type="term" value="F:metal ion binding"/>
    <property type="evidence" value="ECO:0007669"/>
    <property type="project" value="UniProtKB-KW"/>
</dbReference>
<evidence type="ECO:0000313" key="8">
    <source>
        <dbReference type="Proteomes" id="UP000215214"/>
    </source>
</evidence>
<dbReference type="RefSeq" id="WP_095068957.1">
    <property type="nucleotide sequence ID" value="NZ_LT899436.1"/>
</dbReference>
<keyword evidence="5" id="KW-1133">Transmembrane helix</keyword>
<feature type="domain" description="Thioredoxin" evidence="6">
    <location>
        <begin position="57"/>
        <end position="218"/>
    </location>
</feature>
<protein>
    <submittedName>
        <fullName evidence="7">Probable cytochrome c oxidase biogenesis protein</fullName>
    </submittedName>
</protein>